<dbReference type="PROSITE" id="PS50819">
    <property type="entry name" value="INTEIN_ENDONUCLEASE"/>
    <property type="match status" value="1"/>
</dbReference>
<feature type="region of interest" description="Disordered" evidence="11">
    <location>
        <begin position="1138"/>
        <end position="1180"/>
    </location>
</feature>
<protein>
    <recommendedName>
        <fullName evidence="10">Ribonucleoside-diphosphate reductase</fullName>
        <ecNumber evidence="10">1.17.4.1</ecNumber>
    </recommendedName>
</protein>
<dbReference type="GO" id="GO:0009263">
    <property type="term" value="P:deoxyribonucleotide biosynthetic process"/>
    <property type="evidence" value="ECO:0007669"/>
    <property type="project" value="UniProtKB-KW"/>
</dbReference>
<dbReference type="SMART" id="SM00306">
    <property type="entry name" value="HintN"/>
    <property type="match status" value="1"/>
</dbReference>
<feature type="domain" description="ATP-cone" evidence="13">
    <location>
        <begin position="16"/>
        <end position="107"/>
    </location>
</feature>
<evidence type="ECO:0000256" key="6">
    <source>
        <dbReference type="ARBA" id="ARBA00023000"/>
    </source>
</evidence>
<keyword evidence="8 10" id="KW-0215">Deoxyribonucleotide synthesis</keyword>
<name>A0A3G4ZU58_9VIRU</name>
<evidence type="ECO:0000256" key="3">
    <source>
        <dbReference type="ARBA" id="ARBA00022741"/>
    </source>
</evidence>
<feature type="domain" description="DOD-type homing endonuclease" evidence="12">
    <location>
        <begin position="643"/>
        <end position="684"/>
    </location>
</feature>
<dbReference type="SUPFAM" id="SSF51294">
    <property type="entry name" value="Hedgehog/intein (Hint) domain"/>
    <property type="match status" value="1"/>
</dbReference>
<dbReference type="CDD" id="cd00081">
    <property type="entry name" value="Hint"/>
    <property type="match status" value="1"/>
</dbReference>
<dbReference type="UniPathway" id="UPA00326"/>
<dbReference type="PANTHER" id="PTHR11573">
    <property type="entry name" value="RIBONUCLEOSIDE-DIPHOSPHATE REDUCTASE LARGE CHAIN"/>
    <property type="match status" value="1"/>
</dbReference>
<keyword evidence="7 10" id="KW-0560">Oxidoreductase</keyword>
<dbReference type="SUPFAM" id="SSF48168">
    <property type="entry name" value="R1 subunit of ribonucleotide reductase, N-terminal domain"/>
    <property type="match status" value="1"/>
</dbReference>
<evidence type="ECO:0000256" key="9">
    <source>
        <dbReference type="PROSITE-ProRule" id="PRU00492"/>
    </source>
</evidence>
<dbReference type="EMBL" id="MK072078">
    <property type="protein sequence ID" value="AYV78438.1"/>
    <property type="molecule type" value="Genomic_DNA"/>
</dbReference>
<feature type="compositionally biased region" description="Basic and acidic residues" evidence="11">
    <location>
        <begin position="1144"/>
        <end position="1158"/>
    </location>
</feature>
<evidence type="ECO:0000256" key="1">
    <source>
        <dbReference type="ARBA" id="ARBA00010406"/>
    </source>
</evidence>
<reference evidence="14" key="1">
    <citation type="submission" date="2018-10" db="EMBL/GenBank/DDBJ databases">
        <title>Hidden diversity of soil giant viruses.</title>
        <authorList>
            <person name="Schulz F."/>
            <person name="Alteio L."/>
            <person name="Goudeau D."/>
            <person name="Ryan E.M."/>
            <person name="Malmstrom R.R."/>
            <person name="Blanchard J."/>
            <person name="Woyke T."/>
        </authorList>
    </citation>
    <scope>NUCLEOTIDE SEQUENCE</scope>
    <source>
        <strain evidence="14">EDV1</strain>
    </source>
</reference>
<dbReference type="InterPro" id="IPR003587">
    <property type="entry name" value="Hint_dom_N"/>
</dbReference>
<evidence type="ECO:0000256" key="5">
    <source>
        <dbReference type="ARBA" id="ARBA00022840"/>
    </source>
</evidence>
<dbReference type="SUPFAM" id="SSF55608">
    <property type="entry name" value="Homing endonucleases"/>
    <property type="match status" value="1"/>
</dbReference>
<sequence length="1198" mass="137879">MEKLPKNKNILLSYQMEVIKRDGRHEKISFDKITQRLDVLCWGLNRVWVDPIKIAMEVIKNIKNKITTEELDYLAADICATQISKHPDFNKLAARISVSNLHKTTDPNYANVISKLYHNTDIEGNHHPLVSKELFEIVIENKEKIQKEINYDRDYYFDYFGIRTLERSYLLRTRDINKKKYYEEEKEGRIIERPQHLFMRVALGIHGNDLDKVFETYHYTSQLYFTHATPTLFNAGTPRPQNSSCYLLGMADSITGIFKTIGDIAQISKWAGGIGVHLTGIRAKNSVIRGTNGKSDGIIPLCLVLNKVGRYVNQGGKRNGSIAVYLEPYHADIFEFCELRKNTKDEDTKARDLFLALWIPDLFMKRVKENGKWSLMCPDQCPGLNTTYGEEFEQLYEKYEREGKYKRQVNAIDLWYHILDAQIETGVPYMAYKDSINHKSNQKNYGMIRSSNLCVDGDTMILTDDGHKPIKKLQNKNVNIWNGRQWSKVVVKKTGENQNLVKVNMSNGVELNCTPQHKFYIQGDYQVAEPIIKEAQQLTKGDKIIKWELPDTISFKNNEEFKYPYTHGFFCGDGTTYDNYSKTVKYPKLYLYGEKKKLLDHIEKQSYTINDSCDRYDVILLKDIREKFAVPMHSTIKTRLRWLEGYADADGTIARNGTNESLHIGSIEKDFLLKVKLLLQTLGVDSKITKSHNEGYRKLPDSNKELKDYYCQASWRLLIDSNALYHLGTIGFAPKRLKFKIRKPQRKASQFVTIQSVKKGPQNVDTYCFTEEKRHMGVFNGILTGQCAEIMEYSDEKEYAVCTLASICLPKYIEMVNGKPQFNFAKLMKIAKIATYNLNKVIDVNYYPTPETKLSNFKHRPIGVGVQGLADVFNHFKCSFDSAEAKILNKKIFETIYFGCLQASNELAKKYGPYETFKGSPFSKGQLQFHLWGLKEEELLMNYDWKTLINDIMEYGTMNSLLTALMPTASTSQIMGNNESFEPHTSNLYVRSTLAGNFLVVNEQLVKDLIEANLWDEDMRKEIIIDNGSIQNIPRISTYLKNIYKTAFEIKQKDILIQAADRGPFVDQSQSMNLFSNEPDTDKLSSAHFYGWSSGLKTGMYYLRSQPAVNPIKFGIDAEDIMRIKKKKLNADVPVPIPIEMDQAQDKNNKRKRDDEISHTVPEGSNETKKQKMNDQEKAEQCRLIRSQNNGVCVSCSS</sequence>
<dbReference type="InterPro" id="IPR000788">
    <property type="entry name" value="RNR_lg_C"/>
</dbReference>
<keyword evidence="4" id="KW-0068">Autocatalytic cleavage</keyword>
<dbReference type="InterPro" id="IPR006141">
    <property type="entry name" value="Intein_N"/>
</dbReference>
<dbReference type="NCBIfam" id="TIGR02506">
    <property type="entry name" value="NrdE_NrdA"/>
    <property type="match status" value="1"/>
</dbReference>
<dbReference type="InterPro" id="IPR004860">
    <property type="entry name" value="LAGLIDADG_dom"/>
</dbReference>
<dbReference type="InterPro" id="IPR013346">
    <property type="entry name" value="NrdE_NrdA_C"/>
</dbReference>
<dbReference type="GO" id="GO:0004748">
    <property type="term" value="F:ribonucleoside-diphosphate reductase activity, thioredoxin disulfide as acceptor"/>
    <property type="evidence" value="ECO:0007669"/>
    <property type="project" value="UniProtKB-EC"/>
</dbReference>
<evidence type="ECO:0000256" key="10">
    <source>
        <dbReference type="RuleBase" id="RU003410"/>
    </source>
</evidence>
<comment type="catalytic activity">
    <reaction evidence="10">
        <text>a 2'-deoxyribonucleoside 5'-diphosphate + [thioredoxin]-disulfide + H2O = a ribonucleoside 5'-diphosphate + [thioredoxin]-dithiol</text>
        <dbReference type="Rhea" id="RHEA:23252"/>
        <dbReference type="Rhea" id="RHEA-COMP:10698"/>
        <dbReference type="Rhea" id="RHEA-COMP:10700"/>
        <dbReference type="ChEBI" id="CHEBI:15377"/>
        <dbReference type="ChEBI" id="CHEBI:29950"/>
        <dbReference type="ChEBI" id="CHEBI:50058"/>
        <dbReference type="ChEBI" id="CHEBI:57930"/>
        <dbReference type="ChEBI" id="CHEBI:73316"/>
        <dbReference type="EC" id="1.17.4.1"/>
    </reaction>
</comment>
<dbReference type="Pfam" id="PF14528">
    <property type="entry name" value="LAGLIDADG_3"/>
    <property type="match status" value="1"/>
</dbReference>
<evidence type="ECO:0000256" key="8">
    <source>
        <dbReference type="ARBA" id="ARBA00023116"/>
    </source>
</evidence>
<dbReference type="InterPro" id="IPR036844">
    <property type="entry name" value="Hint_dom_sf"/>
</dbReference>
<comment type="function">
    <text evidence="10">Provides the precursors necessary for DNA synthesis. Catalyzes the biosynthesis of deoxyribonucleotides from the corresponding ribonucleotides.</text>
</comment>
<dbReference type="InterPro" id="IPR039718">
    <property type="entry name" value="Rrm1"/>
</dbReference>
<dbReference type="InterPro" id="IPR008926">
    <property type="entry name" value="RNR_R1-su_N"/>
</dbReference>
<dbReference type="InterPro" id="IPR013509">
    <property type="entry name" value="RNR_lsu_N"/>
</dbReference>
<dbReference type="Pfam" id="PF00317">
    <property type="entry name" value="Ribonuc_red_lgN"/>
    <property type="match status" value="1"/>
</dbReference>
<dbReference type="InterPro" id="IPR005144">
    <property type="entry name" value="ATP-cone_dom"/>
</dbReference>
<evidence type="ECO:0000259" key="12">
    <source>
        <dbReference type="PROSITE" id="PS50819"/>
    </source>
</evidence>
<accession>A0A3G4ZU58</accession>
<keyword evidence="3 9" id="KW-0547">Nucleotide-binding</keyword>
<proteinExistence type="inferred from homology"/>
<evidence type="ECO:0000256" key="4">
    <source>
        <dbReference type="ARBA" id="ARBA00022813"/>
    </source>
</evidence>
<dbReference type="InterPro" id="IPR027434">
    <property type="entry name" value="Homing_endonucl"/>
</dbReference>
<dbReference type="Pfam" id="PF02867">
    <property type="entry name" value="Ribonuc_red_lgC"/>
    <property type="match status" value="1"/>
</dbReference>
<dbReference type="Pfam" id="PF03477">
    <property type="entry name" value="ATP-cone"/>
    <property type="match status" value="1"/>
</dbReference>
<comment type="similarity">
    <text evidence="1 10">Belongs to the ribonucleoside diphosphate reductase large chain family.</text>
</comment>
<evidence type="ECO:0000256" key="11">
    <source>
        <dbReference type="SAM" id="MobiDB-lite"/>
    </source>
</evidence>
<evidence type="ECO:0000256" key="2">
    <source>
        <dbReference type="ARBA" id="ARBA00022533"/>
    </source>
</evidence>
<feature type="compositionally biased region" description="Basic and acidic residues" evidence="11">
    <location>
        <begin position="1166"/>
        <end position="1180"/>
    </location>
</feature>
<evidence type="ECO:0000259" key="13">
    <source>
        <dbReference type="PROSITE" id="PS51161"/>
    </source>
</evidence>
<dbReference type="GO" id="GO:0016539">
    <property type="term" value="P:intein-mediated protein splicing"/>
    <property type="evidence" value="ECO:0007669"/>
    <property type="project" value="InterPro"/>
</dbReference>
<dbReference type="PANTHER" id="PTHR11573:SF6">
    <property type="entry name" value="RIBONUCLEOSIDE-DIPHOSPHATE REDUCTASE LARGE SUBUNIT"/>
    <property type="match status" value="1"/>
</dbReference>
<evidence type="ECO:0000256" key="7">
    <source>
        <dbReference type="ARBA" id="ARBA00023002"/>
    </source>
</evidence>
<dbReference type="Gene3D" id="3.20.70.20">
    <property type="match status" value="2"/>
</dbReference>
<keyword evidence="6" id="KW-0651">Protein splicing</keyword>
<keyword evidence="2" id="KW-0021">Allosteric enzyme</keyword>
<keyword evidence="5 9" id="KW-0067">ATP-binding</keyword>
<evidence type="ECO:0000313" key="14">
    <source>
        <dbReference type="EMBL" id="AYV78438.1"/>
    </source>
</evidence>
<dbReference type="GO" id="GO:0004519">
    <property type="term" value="F:endonuclease activity"/>
    <property type="evidence" value="ECO:0007669"/>
    <property type="project" value="InterPro"/>
</dbReference>
<dbReference type="Gene3D" id="3.10.28.10">
    <property type="entry name" value="Homing endonucleases"/>
    <property type="match status" value="1"/>
</dbReference>
<dbReference type="InterPro" id="IPR004042">
    <property type="entry name" value="Intein_endonuc_central"/>
</dbReference>
<dbReference type="GO" id="GO:0005524">
    <property type="term" value="F:ATP binding"/>
    <property type="evidence" value="ECO:0007669"/>
    <property type="project" value="UniProtKB-UniRule"/>
</dbReference>
<organism evidence="14">
    <name type="scientific">Edafosvirus sp</name>
    <dbReference type="NCBI Taxonomy" id="2487765"/>
    <lineage>
        <taxon>Viruses</taxon>
        <taxon>Varidnaviria</taxon>
        <taxon>Bamfordvirae</taxon>
        <taxon>Nucleocytoviricota</taxon>
        <taxon>Megaviricetes</taxon>
        <taxon>Imitervirales</taxon>
        <taxon>Mimiviridae</taxon>
        <taxon>Klosneuvirinae</taxon>
    </lineage>
</organism>
<dbReference type="NCBIfam" id="TIGR01445">
    <property type="entry name" value="intein_Nterm"/>
    <property type="match status" value="1"/>
</dbReference>
<dbReference type="PROSITE" id="PS51161">
    <property type="entry name" value="ATP_CONE"/>
    <property type="match status" value="1"/>
</dbReference>
<dbReference type="PROSITE" id="PS50817">
    <property type="entry name" value="INTEIN_N_TER"/>
    <property type="match status" value="1"/>
</dbReference>
<gene>
    <name evidence="14" type="ORF">Edafosvirus13_3</name>
</gene>
<dbReference type="SUPFAM" id="SSF51998">
    <property type="entry name" value="PFL-like glycyl radical enzymes"/>
    <property type="match status" value="1"/>
</dbReference>
<dbReference type="EC" id="1.17.4.1" evidence="10"/>